<dbReference type="GO" id="GO:0003677">
    <property type="term" value="F:DNA binding"/>
    <property type="evidence" value="ECO:0007669"/>
    <property type="project" value="InterPro"/>
</dbReference>
<dbReference type="RefSeq" id="WP_074990011.1">
    <property type="nucleotide sequence ID" value="NZ_FNTD01000003.1"/>
</dbReference>
<dbReference type="AlphaFoldDB" id="A0A1H4IB55"/>
<dbReference type="InterPro" id="IPR010982">
    <property type="entry name" value="Lambda_DNA-bd_dom_sf"/>
</dbReference>
<dbReference type="InterPro" id="IPR001387">
    <property type="entry name" value="Cro/C1-type_HTH"/>
</dbReference>
<sequence length="155" mass="16770">MSSATEQGAGGEVSRTLAQKLDHLFRTATPKDQKTPSHEDVAAAINIAAGERAISATYIWQLRTGRKTNPTMKHLEALARYFGVSPAYFLDNEQAQRIDEQLALLQALKESDVRNIALRAHGLSGSSRQTLAGVVDQLRKLEGLGDDPGTRSGEA</sequence>
<proteinExistence type="predicted"/>
<feature type="domain" description="HTH cro/C1-type" evidence="1">
    <location>
        <begin position="54"/>
        <end position="89"/>
    </location>
</feature>
<dbReference type="EMBL" id="FNTD01000003">
    <property type="protein sequence ID" value="SEB31277.1"/>
    <property type="molecule type" value="Genomic_DNA"/>
</dbReference>
<dbReference type="Proteomes" id="UP000182375">
    <property type="component" value="Unassembled WGS sequence"/>
</dbReference>
<dbReference type="GeneID" id="95509461"/>
<dbReference type="Gene3D" id="1.10.260.40">
    <property type="entry name" value="lambda repressor-like DNA-binding domains"/>
    <property type="match status" value="1"/>
</dbReference>
<name>A0A1H4IB55_9ACTN</name>
<protein>
    <submittedName>
        <fullName evidence="2">Helix-turn-helix</fullName>
    </submittedName>
</protein>
<organism evidence="2 3">
    <name type="scientific">Streptomyces misionensis</name>
    <dbReference type="NCBI Taxonomy" id="67331"/>
    <lineage>
        <taxon>Bacteria</taxon>
        <taxon>Bacillati</taxon>
        <taxon>Actinomycetota</taxon>
        <taxon>Actinomycetes</taxon>
        <taxon>Kitasatosporales</taxon>
        <taxon>Streptomycetaceae</taxon>
        <taxon>Streptomyces</taxon>
    </lineage>
</organism>
<evidence type="ECO:0000259" key="1">
    <source>
        <dbReference type="PROSITE" id="PS50943"/>
    </source>
</evidence>
<dbReference type="PROSITE" id="PS50943">
    <property type="entry name" value="HTH_CROC1"/>
    <property type="match status" value="1"/>
</dbReference>
<evidence type="ECO:0000313" key="3">
    <source>
        <dbReference type="Proteomes" id="UP000182375"/>
    </source>
</evidence>
<dbReference type="SUPFAM" id="SSF47413">
    <property type="entry name" value="lambda repressor-like DNA-binding domains"/>
    <property type="match status" value="1"/>
</dbReference>
<accession>A0A1H4IB55</accession>
<gene>
    <name evidence="2" type="ORF">SAMN04490357_0141</name>
</gene>
<reference evidence="2 3" key="1">
    <citation type="submission" date="2016-10" db="EMBL/GenBank/DDBJ databases">
        <authorList>
            <person name="de Groot N.N."/>
        </authorList>
    </citation>
    <scope>NUCLEOTIDE SEQUENCE [LARGE SCALE GENOMIC DNA]</scope>
    <source>
        <strain evidence="2 3">DSM 40306</strain>
    </source>
</reference>
<evidence type="ECO:0000313" key="2">
    <source>
        <dbReference type="EMBL" id="SEB31277.1"/>
    </source>
</evidence>
<dbReference type="STRING" id="67331.SAMN04490357_0141"/>
<dbReference type="CDD" id="cd00093">
    <property type="entry name" value="HTH_XRE"/>
    <property type="match status" value="1"/>
</dbReference>